<keyword evidence="1" id="KW-1133">Transmembrane helix</keyword>
<feature type="transmembrane region" description="Helical" evidence="1">
    <location>
        <begin position="16"/>
        <end position="39"/>
    </location>
</feature>
<sequence>MDTGIVKREYNNQRTVGVWLVYIGIIIILAAVVAGDLFIQPYIMGFGYFIGFFLILGLPFVNNRLAYGKNSKFQDRMDNIMIAVTILLCTLCGWIIGIDNLRLLWLCIFLIIGLHFLGFYFSQGKLMIILGAILVVNALIGIFSASVPFLLIAVIDGMVKIGFGIKMLGMKPQPVSNYT</sequence>
<comment type="caution">
    <text evidence="2">The sequence shown here is derived from an EMBL/GenBank/DDBJ whole genome shotgun (WGS) entry which is preliminary data.</text>
</comment>
<keyword evidence="1" id="KW-0472">Membrane</keyword>
<dbReference type="InterPro" id="IPR046717">
    <property type="entry name" value="DUF6609"/>
</dbReference>
<keyword evidence="1" id="KW-0812">Transmembrane</keyword>
<accession>A0A7C8GSW6</accession>
<evidence type="ECO:0000313" key="3">
    <source>
        <dbReference type="Proteomes" id="UP000480246"/>
    </source>
</evidence>
<reference evidence="2 3" key="1">
    <citation type="submission" date="2019-10" db="EMBL/GenBank/DDBJ databases">
        <title>Gracilibacillus sp. nov. isolated from rice seeds.</title>
        <authorList>
            <person name="He S."/>
        </authorList>
    </citation>
    <scope>NUCLEOTIDE SEQUENCE [LARGE SCALE GENOMIC DNA]</scope>
    <source>
        <strain evidence="2 3">TD8</strain>
    </source>
</reference>
<dbReference type="RefSeq" id="WP_153403149.1">
    <property type="nucleotide sequence ID" value="NZ_ML762430.1"/>
</dbReference>
<feature type="transmembrane region" description="Helical" evidence="1">
    <location>
        <begin position="103"/>
        <end position="121"/>
    </location>
</feature>
<name>A0A7C8GSW6_9BACI</name>
<dbReference type="EMBL" id="WEID01000052">
    <property type="protein sequence ID" value="KAB8135703.1"/>
    <property type="molecule type" value="Genomic_DNA"/>
</dbReference>
<organism evidence="2 3">
    <name type="scientific">Gracilibacillus oryzae</name>
    <dbReference type="NCBI Taxonomy" id="1672701"/>
    <lineage>
        <taxon>Bacteria</taxon>
        <taxon>Bacillati</taxon>
        <taxon>Bacillota</taxon>
        <taxon>Bacilli</taxon>
        <taxon>Bacillales</taxon>
        <taxon>Bacillaceae</taxon>
        <taxon>Gracilibacillus</taxon>
    </lineage>
</organism>
<evidence type="ECO:0008006" key="4">
    <source>
        <dbReference type="Google" id="ProtNLM"/>
    </source>
</evidence>
<keyword evidence="3" id="KW-1185">Reference proteome</keyword>
<feature type="transmembrane region" description="Helical" evidence="1">
    <location>
        <begin position="79"/>
        <end position="97"/>
    </location>
</feature>
<feature type="transmembrane region" description="Helical" evidence="1">
    <location>
        <begin position="45"/>
        <end position="67"/>
    </location>
</feature>
<evidence type="ECO:0000313" key="2">
    <source>
        <dbReference type="EMBL" id="KAB8135703.1"/>
    </source>
</evidence>
<protein>
    <recommendedName>
        <fullName evidence="4">DUF308 domain-containing protein</fullName>
    </recommendedName>
</protein>
<evidence type="ECO:0000256" key="1">
    <source>
        <dbReference type="SAM" id="Phobius"/>
    </source>
</evidence>
<dbReference type="AlphaFoldDB" id="A0A7C8GSW6"/>
<feature type="transmembrane region" description="Helical" evidence="1">
    <location>
        <begin position="128"/>
        <end position="155"/>
    </location>
</feature>
<dbReference type="OrthoDB" id="9782120at2"/>
<dbReference type="Pfam" id="PF20313">
    <property type="entry name" value="DUF6609"/>
    <property type="match status" value="1"/>
</dbReference>
<gene>
    <name evidence="2" type="ORF">F9U64_10515</name>
</gene>
<dbReference type="Proteomes" id="UP000480246">
    <property type="component" value="Unassembled WGS sequence"/>
</dbReference>
<proteinExistence type="predicted"/>